<feature type="region of interest" description="Disordered" evidence="1">
    <location>
        <begin position="445"/>
        <end position="467"/>
    </location>
</feature>
<dbReference type="PANTHER" id="PTHR11365">
    <property type="entry name" value="5-OXOPROLINASE RELATED"/>
    <property type="match status" value="1"/>
</dbReference>
<dbReference type="RefSeq" id="WP_344337058.1">
    <property type="nucleotide sequence ID" value="NZ_BAAAPZ010000008.1"/>
</dbReference>
<evidence type="ECO:0000259" key="2">
    <source>
        <dbReference type="Pfam" id="PF02538"/>
    </source>
</evidence>
<keyword evidence="4" id="KW-1185">Reference proteome</keyword>
<evidence type="ECO:0000313" key="4">
    <source>
        <dbReference type="Proteomes" id="UP001500984"/>
    </source>
</evidence>
<accession>A0ABN2WTT1</accession>
<dbReference type="PANTHER" id="PTHR11365:SF23">
    <property type="entry name" value="HYPOTHETICAL 5-OXOPROLINASE (EUROFUNG)-RELATED"/>
    <property type="match status" value="1"/>
</dbReference>
<dbReference type="InterPro" id="IPR045079">
    <property type="entry name" value="Oxoprolinase-like"/>
</dbReference>
<name>A0ABN2WTT1_9MICO</name>
<dbReference type="EMBL" id="BAAAPZ010000008">
    <property type="protein sequence ID" value="GAA2098674.1"/>
    <property type="molecule type" value="Genomic_DNA"/>
</dbReference>
<proteinExistence type="predicted"/>
<sequence>MNRAADPVVVGLVANRLHSILDEQQSALISTAFSPVVRESYDLACAVFDSRGRMIGQSRSGTPGHINAMATGMEHIAARFPHSELADGDVLITNDPWMTAGQINDITIATPFFREGRLVAWFASCCHSPDIGGRILSAEAREVYEEGLRIPLMKLRTAAGPDTTLEQLIRTNVRTPDETMGDIYAQVASNQVGARSLFALMDEHGLEEIDSVAAEIMDRSERALRERIAQLANGRYSAAMEVDGFGGESLLLAVTVTVDGEQIGIDYAGSSPQSRYGVNVVLNYTRAYTSFAIKAALAPEVPHNEGSFRPVTTTAPEGSVLGCVDPAPVASRHLVGHFLPSLVFQALRPAVPEGLPAASADALWMTVWRGLVSEGGVGTEAAVAEASAGSKAAHFTLTSFGAGGSGGRPRKDGLTTTGFPTGVRAAPTEVLETLTPLVQMQRELRPDSAGPGAHRGGLGQQIRVRRSGKGSWSVNANVDRVDFPAPGALGGAAGAAGSFTDALTGEPLPRKAQVFLEDDSLVALQFPGGGGYGDPHRRPVEEVLRDVVGGYVSVRSAREHYGVAVEYRGPADAIVRTEDMYAVDEEETARLRGR</sequence>
<comment type="caution">
    <text evidence="3">The sequence shown here is derived from an EMBL/GenBank/DDBJ whole genome shotgun (WGS) entry which is preliminary data.</text>
</comment>
<dbReference type="Pfam" id="PF02538">
    <property type="entry name" value="Hydantoinase_B"/>
    <property type="match status" value="1"/>
</dbReference>
<evidence type="ECO:0000313" key="3">
    <source>
        <dbReference type="EMBL" id="GAA2098674.1"/>
    </source>
</evidence>
<dbReference type="Proteomes" id="UP001500984">
    <property type="component" value="Unassembled WGS sequence"/>
</dbReference>
<protein>
    <submittedName>
        <fullName evidence="3">Hydantoinase B/oxoprolinase family protein</fullName>
    </submittedName>
</protein>
<reference evidence="3 4" key="1">
    <citation type="journal article" date="2019" name="Int. J. Syst. Evol. Microbiol.">
        <title>The Global Catalogue of Microorganisms (GCM) 10K type strain sequencing project: providing services to taxonomists for standard genome sequencing and annotation.</title>
        <authorList>
            <consortium name="The Broad Institute Genomics Platform"/>
            <consortium name="The Broad Institute Genome Sequencing Center for Infectious Disease"/>
            <person name="Wu L."/>
            <person name="Ma J."/>
        </authorList>
    </citation>
    <scope>NUCLEOTIDE SEQUENCE [LARGE SCALE GENOMIC DNA]</scope>
    <source>
        <strain evidence="3 4">JCM 15900</strain>
    </source>
</reference>
<dbReference type="InterPro" id="IPR003692">
    <property type="entry name" value="Hydantoinase_B"/>
</dbReference>
<gene>
    <name evidence="3" type="ORF">GCM10009823_20060</name>
</gene>
<feature type="domain" description="Hydantoinase B/oxoprolinase" evidence="2">
    <location>
        <begin position="6"/>
        <end position="535"/>
    </location>
</feature>
<organism evidence="3 4">
    <name type="scientific">Brevibacterium salitolerans</name>
    <dbReference type="NCBI Taxonomy" id="1403566"/>
    <lineage>
        <taxon>Bacteria</taxon>
        <taxon>Bacillati</taxon>
        <taxon>Actinomycetota</taxon>
        <taxon>Actinomycetes</taxon>
        <taxon>Micrococcales</taxon>
        <taxon>Brevibacteriaceae</taxon>
        <taxon>Brevibacterium</taxon>
    </lineage>
</organism>
<evidence type="ECO:0000256" key="1">
    <source>
        <dbReference type="SAM" id="MobiDB-lite"/>
    </source>
</evidence>